<keyword evidence="2" id="KW-1185">Reference proteome</keyword>
<gene>
    <name evidence="1" type="ORF">J2X05_000819</name>
</gene>
<dbReference type="SUPFAM" id="SSF54909">
    <property type="entry name" value="Dimeric alpha+beta barrel"/>
    <property type="match status" value="1"/>
</dbReference>
<name>A0ABU1UUG0_9GAMM</name>
<proteinExistence type="predicted"/>
<dbReference type="GO" id="GO:0004497">
    <property type="term" value="F:monooxygenase activity"/>
    <property type="evidence" value="ECO:0007669"/>
    <property type="project" value="UniProtKB-KW"/>
</dbReference>
<keyword evidence="1" id="KW-0560">Oxidoreductase</keyword>
<evidence type="ECO:0000313" key="1">
    <source>
        <dbReference type="EMBL" id="MDR7088816.1"/>
    </source>
</evidence>
<dbReference type="Gene3D" id="3.30.70.100">
    <property type="match status" value="1"/>
</dbReference>
<protein>
    <submittedName>
        <fullName evidence="1">Heme-degrading monooxygenase HmoA</fullName>
    </submittedName>
</protein>
<reference evidence="1 2" key="1">
    <citation type="submission" date="2023-07" db="EMBL/GenBank/DDBJ databases">
        <title>Sorghum-associated microbial communities from plants grown in Nebraska, USA.</title>
        <authorList>
            <person name="Schachtman D."/>
        </authorList>
    </citation>
    <scope>NUCLEOTIDE SEQUENCE [LARGE SCALE GENOMIC DNA]</scope>
    <source>
        <strain evidence="1 2">BE190</strain>
    </source>
</reference>
<dbReference type="EMBL" id="JAVDVX010000001">
    <property type="protein sequence ID" value="MDR7088816.1"/>
    <property type="molecule type" value="Genomic_DNA"/>
</dbReference>
<keyword evidence="1" id="KW-0503">Monooxygenase</keyword>
<organism evidence="1 2">
    <name type="scientific">Cellvibrio fibrivorans</name>
    <dbReference type="NCBI Taxonomy" id="126350"/>
    <lineage>
        <taxon>Bacteria</taxon>
        <taxon>Pseudomonadati</taxon>
        <taxon>Pseudomonadota</taxon>
        <taxon>Gammaproteobacteria</taxon>
        <taxon>Cellvibrionales</taxon>
        <taxon>Cellvibrionaceae</taxon>
        <taxon>Cellvibrio</taxon>
    </lineage>
</organism>
<sequence length="99" mass="11694">MYAVIFHAEIAQLDDEYFATAKQMRELAMTHYGCVNFVATTEGSREIAISYWPSLDHIKLWKQNSDHLRAQQQGKSRWYKSYKVEVVELLRTYESTFSH</sequence>
<accession>A0ABU1UUG0</accession>
<dbReference type="PANTHER" id="PTHR37811">
    <property type="entry name" value="BLL5343 PROTEIN"/>
    <property type="match status" value="1"/>
</dbReference>
<evidence type="ECO:0000313" key="2">
    <source>
        <dbReference type="Proteomes" id="UP001253595"/>
    </source>
</evidence>
<comment type="caution">
    <text evidence="1">The sequence shown here is derived from an EMBL/GenBank/DDBJ whole genome shotgun (WGS) entry which is preliminary data.</text>
</comment>
<dbReference type="Proteomes" id="UP001253595">
    <property type="component" value="Unassembled WGS sequence"/>
</dbReference>
<dbReference type="InterPro" id="IPR011008">
    <property type="entry name" value="Dimeric_a/b-barrel"/>
</dbReference>
<dbReference type="RefSeq" id="WP_310068950.1">
    <property type="nucleotide sequence ID" value="NZ_JAVDVX010000001.1"/>
</dbReference>
<dbReference type="PANTHER" id="PTHR37811:SF2">
    <property type="entry name" value="ABM DOMAIN-CONTAINING PROTEIN"/>
    <property type="match status" value="1"/>
</dbReference>
<dbReference type="InterPro" id="IPR052936">
    <property type="entry name" value="Jasmonate_Hydroxylase-like"/>
</dbReference>